<name>A0A8X6JL25_TRICU</name>
<proteinExistence type="predicted"/>
<dbReference type="EMBL" id="BMAO01006715">
    <property type="protein sequence ID" value="GFR10836.1"/>
    <property type="molecule type" value="Genomic_DNA"/>
</dbReference>
<gene>
    <name evidence="1" type="ORF">TNCT_319761</name>
</gene>
<organism evidence="1 2">
    <name type="scientific">Trichonephila clavata</name>
    <name type="common">Joro spider</name>
    <name type="synonym">Nephila clavata</name>
    <dbReference type="NCBI Taxonomy" id="2740835"/>
    <lineage>
        <taxon>Eukaryota</taxon>
        <taxon>Metazoa</taxon>
        <taxon>Ecdysozoa</taxon>
        <taxon>Arthropoda</taxon>
        <taxon>Chelicerata</taxon>
        <taxon>Arachnida</taxon>
        <taxon>Araneae</taxon>
        <taxon>Araneomorphae</taxon>
        <taxon>Entelegynae</taxon>
        <taxon>Araneoidea</taxon>
        <taxon>Nephilidae</taxon>
        <taxon>Trichonephila</taxon>
    </lineage>
</organism>
<accession>A0A8X6JL25</accession>
<evidence type="ECO:0000313" key="2">
    <source>
        <dbReference type="Proteomes" id="UP000887116"/>
    </source>
</evidence>
<reference evidence="1" key="1">
    <citation type="submission" date="2020-07" db="EMBL/GenBank/DDBJ databases">
        <title>Multicomponent nature underlies the extraordinary mechanical properties of spider dragline silk.</title>
        <authorList>
            <person name="Kono N."/>
            <person name="Nakamura H."/>
            <person name="Mori M."/>
            <person name="Yoshida Y."/>
            <person name="Ohtoshi R."/>
            <person name="Malay A.D."/>
            <person name="Moran D.A.P."/>
            <person name="Tomita M."/>
            <person name="Numata K."/>
            <person name="Arakawa K."/>
        </authorList>
    </citation>
    <scope>NUCLEOTIDE SEQUENCE</scope>
</reference>
<dbReference type="AlphaFoldDB" id="A0A8X6JL25"/>
<dbReference type="Proteomes" id="UP000887116">
    <property type="component" value="Unassembled WGS sequence"/>
</dbReference>
<sequence length="117" mass="13622">MVDKTLLNPNSSRNQTLIKKENNYFSSYSKDANKQKYLHQSSLSAVEHTDKRSYVNFHVLWNSFHSAAAYCQEMEQSSNAEKTVVYIFQVSNGNVTEVISLIVRNYLYITYQNRWPG</sequence>
<comment type="caution">
    <text evidence="1">The sequence shown here is derived from an EMBL/GenBank/DDBJ whole genome shotgun (WGS) entry which is preliminary data.</text>
</comment>
<keyword evidence="2" id="KW-1185">Reference proteome</keyword>
<protein>
    <submittedName>
        <fullName evidence="1">Uncharacterized protein</fullName>
    </submittedName>
</protein>
<evidence type="ECO:0000313" key="1">
    <source>
        <dbReference type="EMBL" id="GFR10836.1"/>
    </source>
</evidence>